<evidence type="ECO:0000313" key="1">
    <source>
        <dbReference type="EMBL" id="ASV70211.1"/>
    </source>
</evidence>
<accession>A0A286R819</accession>
<dbReference type="OrthoDB" id="2779996at2"/>
<dbReference type="KEGG" id="bko:CKF48_23285"/>
<organism evidence="1 2">
    <name type="scientific">Cytobacillus kochii</name>
    <dbReference type="NCBI Taxonomy" id="859143"/>
    <lineage>
        <taxon>Bacteria</taxon>
        <taxon>Bacillati</taxon>
        <taxon>Bacillota</taxon>
        <taxon>Bacilli</taxon>
        <taxon>Bacillales</taxon>
        <taxon>Bacillaceae</taxon>
        <taxon>Cytobacillus</taxon>
    </lineage>
</organism>
<sequence length="104" mass="12472">MSQRKKWRPITLGFAAVVFYCEQNGIHEDLVIDIISDISYYKTLNDLLEKEGDNVRDYFINNFEYDKDELIPKIMEYIEKKHVLQPSVYDFLYNTSFQEEIFEG</sequence>
<keyword evidence="1" id="KW-0614">Plasmid</keyword>
<keyword evidence="2" id="KW-1185">Reference proteome</keyword>
<geneLocation type="plasmid" evidence="2">
    <name>pbkbdgp4a</name>
</geneLocation>
<dbReference type="RefSeq" id="WP_095373769.1">
    <property type="nucleotide sequence ID" value="NZ_CP022984.1"/>
</dbReference>
<dbReference type="EMBL" id="CP022984">
    <property type="protein sequence ID" value="ASV70211.1"/>
    <property type="molecule type" value="Genomic_DNA"/>
</dbReference>
<name>A0A286R819_9BACI</name>
<proteinExistence type="predicted"/>
<dbReference type="AlphaFoldDB" id="A0A286R819"/>
<dbReference type="Proteomes" id="UP000215137">
    <property type="component" value="Plasmid pBkBDGP4A"/>
</dbReference>
<gene>
    <name evidence="1" type="ORF">CKF48_23285</name>
</gene>
<protein>
    <submittedName>
        <fullName evidence="1">Uncharacterized protein</fullName>
    </submittedName>
</protein>
<reference evidence="1 2" key="1">
    <citation type="submission" date="2017-08" db="EMBL/GenBank/DDBJ databases">
        <title>Complete Genome Sequence of Bacillus kochii Oregon-R-modENCODE STRAIN BDGP4, isolated from Drosophila melanogaster gut.</title>
        <authorList>
            <person name="Wan K.H."/>
            <person name="Yu C."/>
            <person name="Park S."/>
            <person name="Hammonds A.S."/>
            <person name="Booth B.W."/>
            <person name="Celniker S.E."/>
        </authorList>
    </citation>
    <scope>NUCLEOTIDE SEQUENCE [LARGE SCALE GENOMIC DNA]</scope>
    <source>
        <strain evidence="1 2">BDGP4</strain>
        <plasmid evidence="2">pbkbdgp4a</plasmid>
    </source>
</reference>
<evidence type="ECO:0000313" key="2">
    <source>
        <dbReference type="Proteomes" id="UP000215137"/>
    </source>
</evidence>